<dbReference type="InterPro" id="IPR001387">
    <property type="entry name" value="Cro/C1-type_HTH"/>
</dbReference>
<comment type="caution">
    <text evidence="1">The sequence shown here is derived from an EMBL/GenBank/DDBJ whole genome shotgun (WGS) entry which is preliminary data.</text>
</comment>
<dbReference type="CDD" id="cd00093">
    <property type="entry name" value="HTH_XRE"/>
    <property type="match status" value="1"/>
</dbReference>
<organism evidence="1 2">
    <name type="scientific">Streptomyces tricolor</name>
    <dbReference type="NCBI Taxonomy" id="68277"/>
    <lineage>
        <taxon>Bacteria</taxon>
        <taxon>Bacillati</taxon>
        <taxon>Actinomycetota</taxon>
        <taxon>Actinomycetes</taxon>
        <taxon>Kitasatosporales</taxon>
        <taxon>Streptomycetaceae</taxon>
        <taxon>Streptomyces</taxon>
        <taxon>Streptomyces violaceoruber group</taxon>
    </lineage>
</organism>
<accession>A0ABS9JUZ2</accession>
<reference evidence="1 2" key="1">
    <citation type="submission" date="2022-01" db="EMBL/GenBank/DDBJ databases">
        <title>Draft Genome Sequences of Seven Type Strains of the Genus Streptomyces.</title>
        <authorList>
            <person name="Aziz S."/>
            <person name="Coretto E."/>
            <person name="Chronakova A."/>
            <person name="Sproer C."/>
            <person name="Huber K."/>
            <person name="Nouioui I."/>
            <person name="Gross H."/>
        </authorList>
    </citation>
    <scope>NUCLEOTIDE SEQUENCE [LARGE SCALE GENOMIC DNA]</scope>
    <source>
        <strain evidence="1 2">DSM 41685</strain>
    </source>
</reference>
<evidence type="ECO:0000313" key="1">
    <source>
        <dbReference type="EMBL" id="MCG0069368.1"/>
    </source>
</evidence>
<dbReference type="EMBL" id="JAKKZF010000328">
    <property type="protein sequence ID" value="MCG0069368.1"/>
    <property type="molecule type" value="Genomic_DNA"/>
</dbReference>
<proteinExistence type="predicted"/>
<dbReference type="RefSeq" id="WP_086697562.1">
    <property type="nucleotide sequence ID" value="NZ_JAKKZF010000328.1"/>
</dbReference>
<keyword evidence="2" id="KW-1185">Reference proteome</keyword>
<dbReference type="Proteomes" id="UP001299012">
    <property type="component" value="Unassembled WGS sequence"/>
</dbReference>
<sequence>MPGRNIQFGLYGARGVKGSQAVAQKLDELAGGIATPVTEKRGFLARVRYLTRSGRQREAARRAGFDVKPATVKNWFSGKSKPSRKSVEAVDRAYREVRRANVARHLKERLNREGRGTRVEIHPLNQSQVSRPRQRVVEYRHLNVRRWDRIVDAWEAGDEEALDDAWVEVIVDLGSQWGQYEYVTSVGFSA</sequence>
<protein>
    <submittedName>
        <fullName evidence="1">Helix-turn-helix transcriptional regulator</fullName>
    </submittedName>
</protein>
<gene>
    <name evidence="1" type="ORF">L0F81_39945</name>
</gene>
<name>A0ABS9JUZ2_9ACTN</name>
<evidence type="ECO:0000313" key="2">
    <source>
        <dbReference type="Proteomes" id="UP001299012"/>
    </source>
</evidence>